<evidence type="ECO:0000256" key="18">
    <source>
        <dbReference type="SAM" id="MobiDB-lite"/>
    </source>
</evidence>
<dbReference type="EMBL" id="BEXD01004294">
    <property type="protein sequence ID" value="GBC09384.1"/>
    <property type="molecule type" value="Genomic_DNA"/>
</dbReference>
<keyword evidence="5" id="KW-0934">Plastid</keyword>
<keyword evidence="10" id="KW-1002">Plastid outer membrane</keyword>
<feature type="coiled-coil region" evidence="17">
    <location>
        <begin position="345"/>
        <end position="372"/>
    </location>
</feature>
<dbReference type="AlphaFoldDB" id="A0A2Z6S2D5"/>
<comment type="subcellular location">
    <subcellularLocation>
        <location evidence="2">Membrane</location>
        <topology evidence="2">Single-pass membrane protein</topology>
    </subcellularLocation>
    <subcellularLocation>
        <location evidence="16">Plastid</location>
        <location evidence="16">Chloroplast outer membrane</location>
    </subcellularLocation>
</comment>
<dbReference type="SUPFAM" id="SSF52540">
    <property type="entry name" value="P-loop containing nucleoside triphosphate hydrolases"/>
    <property type="match status" value="1"/>
</dbReference>
<keyword evidence="14" id="KW-0342">GTP-binding</keyword>
<keyword evidence="4" id="KW-0150">Chloroplast</keyword>
<keyword evidence="7" id="KW-0479">Metal-binding</keyword>
<dbReference type="Pfam" id="PF04548">
    <property type="entry name" value="AIG1"/>
    <property type="match status" value="1"/>
</dbReference>
<evidence type="ECO:0000256" key="7">
    <source>
        <dbReference type="ARBA" id="ARBA00022723"/>
    </source>
</evidence>
<evidence type="ECO:0000256" key="8">
    <source>
        <dbReference type="ARBA" id="ARBA00022741"/>
    </source>
</evidence>
<comment type="caution">
    <text evidence="20">The sequence shown here is derived from an EMBL/GenBank/DDBJ whole genome shotgun (WGS) entry which is preliminary data.</text>
</comment>
<feature type="domain" description="AIG1-type G" evidence="19">
    <location>
        <begin position="13"/>
        <end position="182"/>
    </location>
</feature>
<reference evidence="21" key="2">
    <citation type="submission" date="2019-10" db="EMBL/GenBank/DDBJ databases">
        <title>Conservation and host-specific expression of non-tandemly repeated heterogenous ribosome RNA gene in arbuscular mycorrhizal fungi.</title>
        <authorList>
            <person name="Maeda T."/>
            <person name="Kobayashi Y."/>
            <person name="Nakagawa T."/>
            <person name="Ezawa T."/>
            <person name="Yamaguchi K."/>
            <person name="Bino T."/>
            <person name="Nishimoto Y."/>
            <person name="Shigenobu S."/>
            <person name="Kawaguchi M."/>
        </authorList>
    </citation>
    <scope>NUCLEOTIDE SEQUENCE</scope>
    <source>
        <strain evidence="21">HR1</strain>
    </source>
</reference>
<dbReference type="InterPro" id="IPR045058">
    <property type="entry name" value="GIMA/IAN/Toc"/>
</dbReference>
<keyword evidence="3" id="KW-0813">Transport</keyword>
<keyword evidence="8" id="KW-0547">Nucleotide-binding</keyword>
<dbReference type="STRING" id="94130.A0A2Z6S2D5"/>
<evidence type="ECO:0000256" key="2">
    <source>
        <dbReference type="ARBA" id="ARBA00004167"/>
    </source>
</evidence>
<evidence type="ECO:0000313" key="22">
    <source>
        <dbReference type="Proteomes" id="UP000247702"/>
    </source>
</evidence>
<organism evidence="20 22">
    <name type="scientific">Rhizophagus clarus</name>
    <dbReference type="NCBI Taxonomy" id="94130"/>
    <lineage>
        <taxon>Eukaryota</taxon>
        <taxon>Fungi</taxon>
        <taxon>Fungi incertae sedis</taxon>
        <taxon>Mucoromycota</taxon>
        <taxon>Glomeromycotina</taxon>
        <taxon>Glomeromycetes</taxon>
        <taxon>Glomerales</taxon>
        <taxon>Glomeraceae</taxon>
        <taxon>Rhizophagus</taxon>
    </lineage>
</organism>
<dbReference type="GO" id="GO:0015031">
    <property type="term" value="P:protein transport"/>
    <property type="evidence" value="ECO:0007669"/>
    <property type="project" value="UniProtKB-KW"/>
</dbReference>
<evidence type="ECO:0000256" key="3">
    <source>
        <dbReference type="ARBA" id="ARBA00022448"/>
    </source>
</evidence>
<dbReference type="GO" id="GO:0016787">
    <property type="term" value="F:hydrolase activity"/>
    <property type="evidence" value="ECO:0007669"/>
    <property type="project" value="UniProtKB-KW"/>
</dbReference>
<dbReference type="PANTHER" id="PTHR10903">
    <property type="entry name" value="GTPASE, IMAP FAMILY MEMBER-RELATED"/>
    <property type="match status" value="1"/>
</dbReference>
<proteinExistence type="predicted"/>
<evidence type="ECO:0000256" key="14">
    <source>
        <dbReference type="ARBA" id="ARBA00023134"/>
    </source>
</evidence>
<reference evidence="20 22" key="1">
    <citation type="submission" date="2017-11" db="EMBL/GenBank/DDBJ databases">
        <title>The genome of Rhizophagus clarus HR1 reveals common genetic basis of auxotrophy among arbuscular mycorrhizal fungi.</title>
        <authorList>
            <person name="Kobayashi Y."/>
        </authorList>
    </citation>
    <scope>NUCLEOTIDE SEQUENCE [LARGE SCALE GENOMIC DNA]</scope>
    <source>
        <strain evidence="20 22">HR1</strain>
    </source>
</reference>
<keyword evidence="12" id="KW-0653">Protein transport</keyword>
<evidence type="ECO:0000256" key="17">
    <source>
        <dbReference type="SAM" id="Coils"/>
    </source>
</evidence>
<keyword evidence="15" id="KW-0472">Membrane</keyword>
<evidence type="ECO:0000256" key="11">
    <source>
        <dbReference type="ARBA" id="ARBA00022842"/>
    </source>
</evidence>
<evidence type="ECO:0000256" key="12">
    <source>
        <dbReference type="ARBA" id="ARBA00022927"/>
    </source>
</evidence>
<dbReference type="InterPro" id="IPR006703">
    <property type="entry name" value="G_AIG1"/>
</dbReference>
<evidence type="ECO:0000256" key="15">
    <source>
        <dbReference type="ARBA" id="ARBA00023136"/>
    </source>
</evidence>
<evidence type="ECO:0000313" key="20">
    <source>
        <dbReference type="EMBL" id="GBC09384.1"/>
    </source>
</evidence>
<dbReference type="EMBL" id="BLAL01000068">
    <property type="protein sequence ID" value="GES83209.1"/>
    <property type="molecule type" value="Genomic_DNA"/>
</dbReference>
<evidence type="ECO:0000256" key="6">
    <source>
        <dbReference type="ARBA" id="ARBA00022692"/>
    </source>
</evidence>
<keyword evidence="22" id="KW-1185">Reference proteome</keyword>
<evidence type="ECO:0000256" key="10">
    <source>
        <dbReference type="ARBA" id="ARBA00022805"/>
    </source>
</evidence>
<dbReference type="Proteomes" id="UP000247702">
    <property type="component" value="Unassembled WGS sequence"/>
</dbReference>
<dbReference type="PANTHER" id="PTHR10903:SF135">
    <property type="entry name" value="TRANSLOCASE OF CHLOROPLAST 120, CHLOROPLASTIC-RELATED"/>
    <property type="match status" value="1"/>
</dbReference>
<name>A0A2Z6S2D5_9GLOM</name>
<keyword evidence="9 21" id="KW-0378">Hydrolase</keyword>
<sequence length="500" mass="57928">MTNIQENSNKAEKRILLIGSSGSGKSTLGNVLINRSDNFEKVFDEGDYSISKIKNISEPVKVEIEGINYSIIDTPGFDDTSLEVTKIPPTLTKLDECTKLGVDYILLVVNRRFTSKDLEVSKYLKDIFFEENVVEYITIVFTHFSGFKNKKICEENINKLRNENDSIFNIINNVRIIHVNNPPPPDDEEDSVSSAKRAKENSRKTILDHLKLYQNEEKCKPRSGNLHERVKIFNEKELKDMKQRHIDFGEWVEGINHYIEWRKHMKNDLTNYKIICLCILLIVRLWQSTEDAFLYDTLNSAVRLSPTPLGDLVIRIAGGTVDFGSKFVETIIEKIYLQKISIIFKEDKEQRSMMLKKEIKNQIKEYHELSNRSSTEIIKNLQLKTYFPGLTTAVEKLCTFVEELKTNKNSESNETSKINVAKQDESRVVKGFVAKIIKSEMDLVFSMLQEDDEFLEREQESLQKSYEELEYKMKKLEEKLENENLVFLSKAQIEVPSGQD</sequence>
<protein>
    <submittedName>
        <fullName evidence="21">P-loop containing nucleoside triphosphate hydrolase protein</fullName>
    </submittedName>
</protein>
<evidence type="ECO:0000256" key="1">
    <source>
        <dbReference type="ARBA" id="ARBA00001946"/>
    </source>
</evidence>
<evidence type="ECO:0000256" key="9">
    <source>
        <dbReference type="ARBA" id="ARBA00022801"/>
    </source>
</evidence>
<keyword evidence="11" id="KW-0460">Magnesium</keyword>
<accession>A0A2Z6S2D5</accession>
<evidence type="ECO:0000256" key="5">
    <source>
        <dbReference type="ARBA" id="ARBA00022640"/>
    </source>
</evidence>
<evidence type="ECO:0000256" key="16">
    <source>
        <dbReference type="ARBA" id="ARBA00024013"/>
    </source>
</evidence>
<feature type="coiled-coil region" evidence="17">
    <location>
        <begin position="452"/>
        <end position="486"/>
    </location>
</feature>
<keyword evidence="13" id="KW-1133">Transmembrane helix</keyword>
<keyword evidence="6" id="KW-0812">Transmembrane</keyword>
<evidence type="ECO:0000256" key="13">
    <source>
        <dbReference type="ARBA" id="ARBA00022989"/>
    </source>
</evidence>
<gene>
    <name evidence="21" type="ORF">RCL2_001037100</name>
    <name evidence="20" type="ORF">RclHR1_08810003</name>
</gene>
<evidence type="ECO:0000259" key="19">
    <source>
        <dbReference type="Pfam" id="PF04548"/>
    </source>
</evidence>
<dbReference type="GO" id="GO:0016020">
    <property type="term" value="C:membrane"/>
    <property type="evidence" value="ECO:0007669"/>
    <property type="project" value="UniProtKB-SubCell"/>
</dbReference>
<evidence type="ECO:0000313" key="21">
    <source>
        <dbReference type="EMBL" id="GES83209.1"/>
    </source>
</evidence>
<comment type="cofactor">
    <cofactor evidence="1">
        <name>Mg(2+)</name>
        <dbReference type="ChEBI" id="CHEBI:18420"/>
    </cofactor>
</comment>
<dbReference type="GO" id="GO:0005525">
    <property type="term" value="F:GTP binding"/>
    <property type="evidence" value="ECO:0007669"/>
    <property type="project" value="UniProtKB-KW"/>
</dbReference>
<dbReference type="InterPro" id="IPR027417">
    <property type="entry name" value="P-loop_NTPase"/>
</dbReference>
<feature type="region of interest" description="Disordered" evidence="18">
    <location>
        <begin position="179"/>
        <end position="201"/>
    </location>
</feature>
<dbReference type="Gene3D" id="3.40.50.300">
    <property type="entry name" value="P-loop containing nucleotide triphosphate hydrolases"/>
    <property type="match status" value="1"/>
</dbReference>
<dbReference type="GO" id="GO:0046872">
    <property type="term" value="F:metal ion binding"/>
    <property type="evidence" value="ECO:0007669"/>
    <property type="project" value="UniProtKB-KW"/>
</dbReference>
<evidence type="ECO:0000256" key="4">
    <source>
        <dbReference type="ARBA" id="ARBA00022528"/>
    </source>
</evidence>
<dbReference type="Proteomes" id="UP000615446">
    <property type="component" value="Unassembled WGS sequence"/>
</dbReference>
<keyword evidence="17" id="KW-0175">Coiled coil</keyword>